<feature type="transmembrane region" description="Helical" evidence="5">
    <location>
        <begin position="146"/>
        <end position="165"/>
    </location>
</feature>
<evidence type="ECO:0000256" key="3">
    <source>
        <dbReference type="ARBA" id="ARBA00022989"/>
    </source>
</evidence>
<evidence type="ECO:0000313" key="9">
    <source>
        <dbReference type="Proteomes" id="UP001501570"/>
    </source>
</evidence>
<feature type="transmembrane region" description="Helical" evidence="5">
    <location>
        <begin position="260"/>
        <end position="279"/>
    </location>
</feature>
<dbReference type="InterPro" id="IPR003439">
    <property type="entry name" value="ABC_transporter-like_ATP-bd"/>
</dbReference>
<feature type="transmembrane region" description="Helical" evidence="5">
    <location>
        <begin position="29"/>
        <end position="49"/>
    </location>
</feature>
<keyword evidence="2 5" id="KW-0812">Transmembrane</keyword>
<dbReference type="InterPro" id="IPR036640">
    <property type="entry name" value="ABC1_TM_sf"/>
</dbReference>
<dbReference type="SUPFAM" id="SSF52540">
    <property type="entry name" value="P-loop containing nucleoside triphosphate hydrolases"/>
    <property type="match status" value="1"/>
</dbReference>
<dbReference type="Pfam" id="PF00005">
    <property type="entry name" value="ABC_tran"/>
    <property type="match status" value="1"/>
</dbReference>
<protein>
    <submittedName>
        <fullName evidence="8">ABC transporter ATP-binding protein</fullName>
    </submittedName>
</protein>
<feature type="transmembrane region" description="Helical" evidence="5">
    <location>
        <begin position="171"/>
        <end position="190"/>
    </location>
</feature>
<evidence type="ECO:0000259" key="6">
    <source>
        <dbReference type="PROSITE" id="PS50893"/>
    </source>
</evidence>
<dbReference type="InterPro" id="IPR011527">
    <property type="entry name" value="ABC1_TM_dom"/>
</dbReference>
<evidence type="ECO:0000259" key="7">
    <source>
        <dbReference type="PROSITE" id="PS50929"/>
    </source>
</evidence>
<dbReference type="InterPro" id="IPR039421">
    <property type="entry name" value="Type_1_exporter"/>
</dbReference>
<dbReference type="RefSeq" id="WP_345625594.1">
    <property type="nucleotide sequence ID" value="NZ_BAABJQ010000001.1"/>
</dbReference>
<dbReference type="SUPFAM" id="SSF90123">
    <property type="entry name" value="ABC transporter transmembrane region"/>
    <property type="match status" value="1"/>
</dbReference>
<name>A0ABP9RKA1_9ACTN</name>
<sequence>MRSLPVADPGVPDHRSASRYLYWLARQQVSAVALGMAYGVVWMVAQALMPATIGRAIDTGIATGSLHNLGTWSGILLALGIVQAVAGVLRHRMAVFNWLAAAYQTIQVTVRQSNRLGSSLPTRLATGEVISIGTSDINHLGNAMDITARAAGSVVAIVAVTVILLVASVPLGLVVVLGVPILMAVVGLLIRPLHKHQQTYRDQQASLATRAADIVTGLRVLRGIGGEATFAGRYAEQSQSLRVAGVRVARVESYLEAAQVLLPGVFVALVTWLGARFALAGQVTPGQLVAFYGYAAFLTSPLRTLTEAVDKFTRAHVSARRVCRLLALAPELSDPVVSLDGSAPPARVGNGELADPESGLVVRPGRLTAIAAATPEDAVELADRLGRYRDGAVTLAGVPLSMLPMAEVRSTILVADNDARLFSGRLRSELDPHGTHSDERILWALDVASGTDIVDALPQRLDAEVAERGREFSGGQQQRLRLARALLADPPILILVEPTSAIDAHTEARIAARIGAARRGRTTLVVSTSPLVLDRADHVVYLEDGKVIAEGTHRELLADEPRYAATVTRGEAA</sequence>
<dbReference type="InterPro" id="IPR017871">
    <property type="entry name" value="ABC_transporter-like_CS"/>
</dbReference>
<keyword evidence="3 5" id="KW-1133">Transmembrane helix</keyword>
<feature type="transmembrane region" description="Helical" evidence="5">
    <location>
        <begin position="69"/>
        <end position="89"/>
    </location>
</feature>
<gene>
    <name evidence="8" type="ORF">GCM10023322_05050</name>
</gene>
<organism evidence="8 9">
    <name type="scientific">Rugosimonospora acidiphila</name>
    <dbReference type="NCBI Taxonomy" id="556531"/>
    <lineage>
        <taxon>Bacteria</taxon>
        <taxon>Bacillati</taxon>
        <taxon>Actinomycetota</taxon>
        <taxon>Actinomycetes</taxon>
        <taxon>Micromonosporales</taxon>
        <taxon>Micromonosporaceae</taxon>
        <taxon>Rugosimonospora</taxon>
    </lineage>
</organism>
<dbReference type="InterPro" id="IPR027417">
    <property type="entry name" value="P-loop_NTPase"/>
</dbReference>
<keyword evidence="8" id="KW-0067">ATP-binding</keyword>
<evidence type="ECO:0000256" key="2">
    <source>
        <dbReference type="ARBA" id="ARBA00022692"/>
    </source>
</evidence>
<evidence type="ECO:0000256" key="5">
    <source>
        <dbReference type="SAM" id="Phobius"/>
    </source>
</evidence>
<evidence type="ECO:0000256" key="1">
    <source>
        <dbReference type="ARBA" id="ARBA00004651"/>
    </source>
</evidence>
<dbReference type="PANTHER" id="PTHR43394:SF1">
    <property type="entry name" value="ATP-BINDING CASSETTE SUB-FAMILY B MEMBER 10, MITOCHONDRIAL"/>
    <property type="match status" value="1"/>
</dbReference>
<dbReference type="PANTHER" id="PTHR43394">
    <property type="entry name" value="ATP-DEPENDENT PERMEASE MDL1, MITOCHONDRIAL"/>
    <property type="match status" value="1"/>
</dbReference>
<keyword evidence="4 5" id="KW-0472">Membrane</keyword>
<dbReference type="Gene3D" id="1.20.1560.10">
    <property type="entry name" value="ABC transporter type 1, transmembrane domain"/>
    <property type="match status" value="1"/>
</dbReference>
<feature type="domain" description="ABC transporter" evidence="6">
    <location>
        <begin position="260"/>
        <end position="569"/>
    </location>
</feature>
<evidence type="ECO:0000313" key="8">
    <source>
        <dbReference type="EMBL" id="GAA5178301.1"/>
    </source>
</evidence>
<dbReference type="PROSITE" id="PS50929">
    <property type="entry name" value="ABC_TM1F"/>
    <property type="match status" value="1"/>
</dbReference>
<keyword evidence="8" id="KW-0547">Nucleotide-binding</keyword>
<keyword evidence="9" id="KW-1185">Reference proteome</keyword>
<dbReference type="EMBL" id="BAABJQ010000001">
    <property type="protein sequence ID" value="GAA5178301.1"/>
    <property type="molecule type" value="Genomic_DNA"/>
</dbReference>
<accession>A0ABP9RKA1</accession>
<dbReference type="PROSITE" id="PS50893">
    <property type="entry name" value="ABC_TRANSPORTER_2"/>
    <property type="match status" value="1"/>
</dbReference>
<proteinExistence type="predicted"/>
<dbReference type="GO" id="GO:0005524">
    <property type="term" value="F:ATP binding"/>
    <property type="evidence" value="ECO:0007669"/>
    <property type="project" value="UniProtKB-KW"/>
</dbReference>
<reference evidence="9" key="1">
    <citation type="journal article" date="2019" name="Int. J. Syst. Evol. Microbiol.">
        <title>The Global Catalogue of Microorganisms (GCM) 10K type strain sequencing project: providing services to taxonomists for standard genome sequencing and annotation.</title>
        <authorList>
            <consortium name="The Broad Institute Genomics Platform"/>
            <consortium name="The Broad Institute Genome Sequencing Center for Infectious Disease"/>
            <person name="Wu L."/>
            <person name="Ma J."/>
        </authorList>
    </citation>
    <scope>NUCLEOTIDE SEQUENCE [LARGE SCALE GENOMIC DNA]</scope>
    <source>
        <strain evidence="9">JCM 18304</strain>
    </source>
</reference>
<dbReference type="Proteomes" id="UP001501570">
    <property type="component" value="Unassembled WGS sequence"/>
</dbReference>
<evidence type="ECO:0000256" key="4">
    <source>
        <dbReference type="ARBA" id="ARBA00023136"/>
    </source>
</evidence>
<comment type="subcellular location">
    <subcellularLocation>
        <location evidence="1">Cell membrane</location>
        <topology evidence="1">Multi-pass membrane protein</topology>
    </subcellularLocation>
</comment>
<comment type="caution">
    <text evidence="8">The sequence shown here is derived from an EMBL/GenBank/DDBJ whole genome shotgun (WGS) entry which is preliminary data.</text>
</comment>
<feature type="domain" description="ABC transmembrane type-1" evidence="7">
    <location>
        <begin position="33"/>
        <end position="314"/>
    </location>
</feature>
<dbReference type="PROSITE" id="PS00211">
    <property type="entry name" value="ABC_TRANSPORTER_1"/>
    <property type="match status" value="1"/>
</dbReference>
<dbReference type="Gene3D" id="3.40.50.300">
    <property type="entry name" value="P-loop containing nucleotide triphosphate hydrolases"/>
    <property type="match status" value="1"/>
</dbReference>
<dbReference type="Pfam" id="PF00664">
    <property type="entry name" value="ABC_membrane"/>
    <property type="match status" value="1"/>
</dbReference>